<gene>
    <name evidence="1" type="ORF">TTEB3V08_LOCUS9292</name>
</gene>
<accession>A0A7R9NZ22</accession>
<protein>
    <submittedName>
        <fullName evidence="1">Uncharacterized protein</fullName>
    </submittedName>
</protein>
<proteinExistence type="predicted"/>
<sequence length="228" mass="24208">MVTGVPQVFTNTVMVTGVLSVFATNTGNGDWCATSVHQHRLNGYLQSLNTTLNYIQAHYLAATRFHYLHTHKPSTEPSLSRDGSCDSLLAHNPGGLLLFSSWDCHWFSFTTVTTPATTGATFRSSSSAGTTGTSGGPWGLMHGTEPVAAQVPVEANLPPVALVMVYSVGDELVCSQNLQAKASIACLACDATAAKSYLALLHIAKNLSSFSILSLMLCAMKNKLNQLA</sequence>
<dbReference type="AlphaFoldDB" id="A0A7R9NZ22"/>
<organism evidence="1">
    <name type="scientific">Timema tahoe</name>
    <dbReference type="NCBI Taxonomy" id="61484"/>
    <lineage>
        <taxon>Eukaryota</taxon>
        <taxon>Metazoa</taxon>
        <taxon>Ecdysozoa</taxon>
        <taxon>Arthropoda</taxon>
        <taxon>Hexapoda</taxon>
        <taxon>Insecta</taxon>
        <taxon>Pterygota</taxon>
        <taxon>Neoptera</taxon>
        <taxon>Polyneoptera</taxon>
        <taxon>Phasmatodea</taxon>
        <taxon>Timematodea</taxon>
        <taxon>Timematoidea</taxon>
        <taxon>Timematidae</taxon>
        <taxon>Timema</taxon>
    </lineage>
</organism>
<dbReference type="EMBL" id="OE004698">
    <property type="protein sequence ID" value="CAD7461380.1"/>
    <property type="molecule type" value="Genomic_DNA"/>
</dbReference>
<evidence type="ECO:0000313" key="1">
    <source>
        <dbReference type="EMBL" id="CAD7461380.1"/>
    </source>
</evidence>
<name>A0A7R9NZ22_9NEOP</name>
<reference evidence="1" key="1">
    <citation type="submission" date="2020-11" db="EMBL/GenBank/DDBJ databases">
        <authorList>
            <person name="Tran Van P."/>
        </authorList>
    </citation>
    <scope>NUCLEOTIDE SEQUENCE</scope>
</reference>